<evidence type="ECO:0000313" key="5">
    <source>
        <dbReference type="EMBL" id="KRN77815.1"/>
    </source>
</evidence>
<reference evidence="5 6" key="1">
    <citation type="journal article" date="2015" name="Genome Announc.">
        <title>Expanding the biotechnology potential of lactobacilli through comparative genomics of 213 strains and associated genera.</title>
        <authorList>
            <person name="Sun Z."/>
            <person name="Harris H.M."/>
            <person name="McCann A."/>
            <person name="Guo C."/>
            <person name="Argimon S."/>
            <person name="Zhang W."/>
            <person name="Yang X."/>
            <person name="Jeffery I.B."/>
            <person name="Cooney J.C."/>
            <person name="Kagawa T.F."/>
            <person name="Liu W."/>
            <person name="Song Y."/>
            <person name="Salvetti E."/>
            <person name="Wrobel A."/>
            <person name="Rasinkangas P."/>
            <person name="Parkhill J."/>
            <person name="Rea M.C."/>
            <person name="O'Sullivan O."/>
            <person name="Ritari J."/>
            <person name="Douillard F.P."/>
            <person name="Paul Ross R."/>
            <person name="Yang R."/>
            <person name="Briner A.E."/>
            <person name="Felis G.E."/>
            <person name="de Vos W.M."/>
            <person name="Barrangou R."/>
            <person name="Klaenhammer T.R."/>
            <person name="Caufield P.W."/>
            <person name="Cui Y."/>
            <person name="Zhang H."/>
            <person name="O'Toole P.W."/>
        </authorList>
    </citation>
    <scope>NUCLEOTIDE SEQUENCE [LARGE SCALE GENOMIC DNA]</scope>
    <source>
        <strain evidence="5 6">DSM 20014</strain>
    </source>
</reference>
<feature type="domain" description="Predicted membrane protein YciQ-like C-terminal" evidence="4">
    <location>
        <begin position="286"/>
        <end position="533"/>
    </location>
</feature>
<organism evidence="5 6">
    <name type="scientific">Weissella minor</name>
    <dbReference type="NCBI Taxonomy" id="1620"/>
    <lineage>
        <taxon>Bacteria</taxon>
        <taxon>Bacillati</taxon>
        <taxon>Bacillota</taxon>
        <taxon>Bacilli</taxon>
        <taxon>Lactobacillales</taxon>
        <taxon>Lactobacillaceae</taxon>
        <taxon>Weissella</taxon>
    </lineage>
</organism>
<evidence type="ECO:0000256" key="1">
    <source>
        <dbReference type="SAM" id="Phobius"/>
    </source>
</evidence>
<gene>
    <name evidence="5" type="ORF">IV67_GL001342</name>
</gene>
<evidence type="ECO:0008006" key="7">
    <source>
        <dbReference type="Google" id="ProtNLM"/>
    </source>
</evidence>
<dbReference type="EMBL" id="JQCD01000009">
    <property type="protein sequence ID" value="KRN77815.1"/>
    <property type="molecule type" value="Genomic_DNA"/>
</dbReference>
<accession>A0A0R2JTC8</accession>
<evidence type="ECO:0000259" key="4">
    <source>
        <dbReference type="Pfam" id="PF20990"/>
    </source>
</evidence>
<keyword evidence="1" id="KW-1133">Transmembrane helix</keyword>
<comment type="caution">
    <text evidence="5">The sequence shown here is derived from an EMBL/GenBank/DDBJ whole genome shotgun (WGS) entry which is preliminary data.</text>
</comment>
<feature type="transmembrane region" description="Helical" evidence="1">
    <location>
        <begin position="248"/>
        <end position="266"/>
    </location>
</feature>
<feature type="domain" description="DUF2207" evidence="3">
    <location>
        <begin position="26"/>
        <end position="211"/>
    </location>
</feature>
<keyword evidence="1" id="KW-0472">Membrane</keyword>
<feature type="transmembrane region" description="Helical" evidence="1">
    <location>
        <begin position="449"/>
        <end position="469"/>
    </location>
</feature>
<name>A0A0R2JTC8_9LACO</name>
<feature type="transmembrane region" description="Helical" evidence="1">
    <location>
        <begin position="423"/>
        <end position="443"/>
    </location>
</feature>
<dbReference type="AlphaFoldDB" id="A0A0R2JTC8"/>
<sequence>MSLLTVVSAVLLGLTSIASADDDYAITNFDQQIQVQSDGSADVYLKTTYRFDDDMNGVYMQQGLGDDVSLVGTPKVTVNGKPMAAYSEGSKQGLKIENINDGEKGVRFKLYNPVEYGDTTTIEWRYTLNNVAKRYQDVGELNWRVVGGNWMVPFDKMRVSVTFPNAPLKDEKTWQHGLSKQEGKYENKTGRWLYEDTDYPEEQPLELHMIFDPATLNDAKVIPEKKRAEIEAQEQALADREAKRVRQYQYFQIGLFVLVVAGYVYLRRYWQKTQALSAFERDQERQYDLPSNDLPATIGRQLYDNDLEDQVTLSATLMDLIARHYVEIEDLTPHKSGRRKQFILTLKKPVDDLQMFEQTALVLVFQQPLQVGISIESNKLERKRNSEKKKYAKDIKKYHRQLVKAYPDTLIDRPVRQHLDQNNMIQCCFFGVLAVMQVMLLLTNEGAVNYIYGLLGGAMMGIGMTLLLVRRSVHKFSYTSVGRPIALDWHRFGNMLDHVGQMSKREIDEVVLWDRYFAYAIILDKADKVSAALEKLDNSQNADFASSQVSTTAKMIFAYQLFQPNVLGNNLPSTSSGSGASGSAFGGGGTSGGFGGSSGGGAF</sequence>
<proteinExistence type="predicted"/>
<keyword evidence="6" id="KW-1185">Reference proteome</keyword>
<dbReference type="Pfam" id="PF09972">
    <property type="entry name" value="DUF2207"/>
    <property type="match status" value="1"/>
</dbReference>
<keyword evidence="1" id="KW-0812">Transmembrane</keyword>
<dbReference type="Proteomes" id="UP000051673">
    <property type="component" value="Unassembled WGS sequence"/>
</dbReference>
<keyword evidence="2" id="KW-0732">Signal</keyword>
<evidence type="ECO:0000256" key="2">
    <source>
        <dbReference type="SAM" id="SignalP"/>
    </source>
</evidence>
<protein>
    <recommendedName>
        <fullName evidence="7">Integral membrane protein</fullName>
    </recommendedName>
</protein>
<dbReference type="STRING" id="1620.IV67_GL001342"/>
<dbReference type="InterPro" id="IPR018702">
    <property type="entry name" value="DUF2207"/>
</dbReference>
<feature type="signal peptide" evidence="2">
    <location>
        <begin position="1"/>
        <end position="20"/>
    </location>
</feature>
<feature type="chain" id="PRO_5006419120" description="Integral membrane protein" evidence="2">
    <location>
        <begin position="21"/>
        <end position="603"/>
    </location>
</feature>
<evidence type="ECO:0000313" key="6">
    <source>
        <dbReference type="Proteomes" id="UP000051673"/>
    </source>
</evidence>
<dbReference type="PATRIC" id="fig|1620.3.peg.1357"/>
<dbReference type="Pfam" id="PF20990">
    <property type="entry name" value="DUF2207_C"/>
    <property type="match status" value="1"/>
</dbReference>
<evidence type="ECO:0000259" key="3">
    <source>
        <dbReference type="Pfam" id="PF09972"/>
    </source>
</evidence>
<dbReference type="InterPro" id="IPR048389">
    <property type="entry name" value="YciQ-like_C"/>
</dbReference>